<dbReference type="InterPro" id="IPR013815">
    <property type="entry name" value="ATP_grasp_subdomain_1"/>
</dbReference>
<dbReference type="PANTHER" id="PTHR39217">
    <property type="match status" value="1"/>
</dbReference>
<dbReference type="PANTHER" id="PTHR39217:SF1">
    <property type="entry name" value="GLUTATHIONE SYNTHETASE"/>
    <property type="match status" value="1"/>
</dbReference>
<dbReference type="GO" id="GO:0016874">
    <property type="term" value="F:ligase activity"/>
    <property type="evidence" value="ECO:0007669"/>
    <property type="project" value="UniProtKB-KW"/>
</dbReference>
<protein>
    <submittedName>
        <fullName evidence="3">O-ureido-D-serine cyclo-ligase</fullName>
    </submittedName>
</protein>
<name>A0A4Q7UEB5_9ACTN</name>
<evidence type="ECO:0000313" key="3">
    <source>
        <dbReference type="EMBL" id="RZT79555.1"/>
    </source>
</evidence>
<dbReference type="Gene3D" id="3.30.470.20">
    <property type="entry name" value="ATP-grasp fold, B domain"/>
    <property type="match status" value="1"/>
</dbReference>
<keyword evidence="3" id="KW-0436">Ligase</keyword>
<proteinExistence type="predicted"/>
<dbReference type="OrthoDB" id="3373978at2"/>
<keyword evidence="4" id="KW-1185">Reference proteome</keyword>
<gene>
    <name evidence="3" type="ORF">EV382_2769</name>
</gene>
<dbReference type="InterPro" id="IPR011761">
    <property type="entry name" value="ATP-grasp"/>
</dbReference>
<dbReference type="EMBL" id="SHKK01000001">
    <property type="protein sequence ID" value="RZT79555.1"/>
    <property type="molecule type" value="Genomic_DNA"/>
</dbReference>
<dbReference type="Gene3D" id="3.30.1490.20">
    <property type="entry name" value="ATP-grasp fold, A domain"/>
    <property type="match status" value="1"/>
</dbReference>
<accession>A0A4Q7UEB5</accession>
<dbReference type="InterPro" id="IPR053191">
    <property type="entry name" value="DcsG_Biosynth_Enzyme"/>
</dbReference>
<dbReference type="AlphaFoldDB" id="A0A4Q7UEB5"/>
<dbReference type="GO" id="GO:0046872">
    <property type="term" value="F:metal ion binding"/>
    <property type="evidence" value="ECO:0007669"/>
    <property type="project" value="InterPro"/>
</dbReference>
<feature type="domain" description="ATP-grasp" evidence="2">
    <location>
        <begin position="95"/>
        <end position="298"/>
    </location>
</feature>
<evidence type="ECO:0000259" key="2">
    <source>
        <dbReference type="PROSITE" id="PS50975"/>
    </source>
</evidence>
<reference evidence="3 4" key="1">
    <citation type="submission" date="2019-02" db="EMBL/GenBank/DDBJ databases">
        <title>Sequencing the genomes of 1000 actinobacteria strains.</title>
        <authorList>
            <person name="Klenk H.-P."/>
        </authorList>
    </citation>
    <scope>NUCLEOTIDE SEQUENCE [LARGE SCALE GENOMIC DNA]</scope>
    <source>
        <strain evidence="3 4">DSM 45888</strain>
    </source>
</reference>
<dbReference type="PROSITE" id="PS50975">
    <property type="entry name" value="ATP_GRASP"/>
    <property type="match status" value="1"/>
</dbReference>
<dbReference type="RefSeq" id="WP_130402053.1">
    <property type="nucleotide sequence ID" value="NZ_SHKK01000001.1"/>
</dbReference>
<keyword evidence="1" id="KW-0547">Nucleotide-binding</keyword>
<dbReference type="Gene3D" id="3.40.50.20">
    <property type="match status" value="1"/>
</dbReference>
<keyword evidence="1" id="KW-0067">ATP-binding</keyword>
<sequence>MSRLALVTDETSLPIDYDMALLLDACRAAGLVAEVCDWEDPAVDWSGFDAVLLRSPWSYVDRLPAFLTWCERVAAVTDLHNPLPVVRWSLDKLYMADLAARAVPVVPSTFVRSGGDPSEAVRQFLDGHREAAEFVVKPTVGAYSKNVQRFSRSRAADAAAHVAQLHSEGLVALLQPYLESVDRDGETDLIYFGGVYSHAIRKSPMLMPDGTVNVPTFESRTPRTAEDDERAVASAALAAAGAQLGLDRPLVYARVDVIRSADGAPVVLELELCEPSLNLPFSDHGPTRFAEAIADRLGISAR</sequence>
<dbReference type="Proteomes" id="UP000293781">
    <property type="component" value="Unassembled WGS sequence"/>
</dbReference>
<organism evidence="3 4">
    <name type="scientific">Micromonospora violae</name>
    <dbReference type="NCBI Taxonomy" id="1278207"/>
    <lineage>
        <taxon>Bacteria</taxon>
        <taxon>Bacillati</taxon>
        <taxon>Actinomycetota</taxon>
        <taxon>Actinomycetes</taxon>
        <taxon>Micromonosporales</taxon>
        <taxon>Micromonosporaceae</taxon>
        <taxon>Micromonospora</taxon>
    </lineage>
</organism>
<evidence type="ECO:0000256" key="1">
    <source>
        <dbReference type="PROSITE-ProRule" id="PRU00409"/>
    </source>
</evidence>
<comment type="caution">
    <text evidence="3">The sequence shown here is derived from an EMBL/GenBank/DDBJ whole genome shotgun (WGS) entry which is preliminary data.</text>
</comment>
<evidence type="ECO:0000313" key="4">
    <source>
        <dbReference type="Proteomes" id="UP000293781"/>
    </source>
</evidence>
<dbReference type="SUPFAM" id="SSF56059">
    <property type="entry name" value="Glutathione synthetase ATP-binding domain-like"/>
    <property type="match status" value="1"/>
</dbReference>
<dbReference type="GO" id="GO:0005524">
    <property type="term" value="F:ATP binding"/>
    <property type="evidence" value="ECO:0007669"/>
    <property type="project" value="UniProtKB-UniRule"/>
</dbReference>